<evidence type="ECO:0000313" key="2">
    <source>
        <dbReference type="EMBL" id="GAC50000.1"/>
    </source>
</evidence>
<accession>L7KMC8</accession>
<feature type="region of interest" description="Disordered" evidence="1">
    <location>
        <begin position="1"/>
        <end position="22"/>
    </location>
</feature>
<dbReference type="eggNOG" id="COG1484">
    <property type="taxonomic scope" value="Bacteria"/>
</dbReference>
<dbReference type="EMBL" id="BANR01000019">
    <property type="protein sequence ID" value="GAC50000.1"/>
    <property type="molecule type" value="Genomic_DNA"/>
</dbReference>
<comment type="caution">
    <text evidence="2">The sequence shown here is derived from an EMBL/GenBank/DDBJ whole genome shotgun (WGS) entry which is preliminary data.</text>
</comment>
<evidence type="ECO:0000256" key="1">
    <source>
        <dbReference type="SAM" id="MobiDB-lite"/>
    </source>
</evidence>
<evidence type="ECO:0000313" key="3">
    <source>
        <dbReference type="Proteomes" id="UP000010988"/>
    </source>
</evidence>
<organism evidence="2 3">
    <name type="scientific">Gordonia aichiensis NBRC 108223</name>
    <dbReference type="NCBI Taxonomy" id="1220583"/>
    <lineage>
        <taxon>Bacteria</taxon>
        <taxon>Bacillati</taxon>
        <taxon>Actinomycetota</taxon>
        <taxon>Actinomycetes</taxon>
        <taxon>Mycobacteriales</taxon>
        <taxon>Gordoniaceae</taxon>
        <taxon>Gordonia</taxon>
    </lineage>
</organism>
<dbReference type="Proteomes" id="UP000010988">
    <property type="component" value="Unassembled WGS sequence"/>
</dbReference>
<protein>
    <submittedName>
        <fullName evidence="2">Putative transposition helper protein</fullName>
    </submittedName>
</protein>
<sequence length="116" mass="13255">MTTTNTDSVSPQQIPPLDPDLDMGMRRLKLAAVRRQAPEVLLTAKTQHWTPEELLRTLIDAESTARDASNIRNRLKPPGSPSPKRWIASMWPPHRSRPTRSPTWNHRNGYAPNTIW</sequence>
<feature type="region of interest" description="Disordered" evidence="1">
    <location>
        <begin position="68"/>
        <end position="116"/>
    </location>
</feature>
<keyword evidence="3" id="KW-1185">Reference proteome</keyword>
<dbReference type="AlphaFoldDB" id="L7KMC8"/>
<reference evidence="2 3" key="1">
    <citation type="submission" date="2012-12" db="EMBL/GenBank/DDBJ databases">
        <title>Whole genome shotgun sequence of Gordonia aichiensis NBRC 108223.</title>
        <authorList>
            <person name="Isaki-Nakamura S."/>
            <person name="Hosoyama A."/>
            <person name="Tsuchikane K."/>
            <person name="Ando Y."/>
            <person name="Baba S."/>
            <person name="Ohji S."/>
            <person name="Hamada M."/>
            <person name="Tamura T."/>
            <person name="Yamazoe A."/>
            <person name="Yamazaki S."/>
            <person name="Fujita N."/>
        </authorList>
    </citation>
    <scope>NUCLEOTIDE SEQUENCE [LARGE SCALE GENOMIC DNA]</scope>
    <source>
        <strain evidence="2 3">NBRC 108223</strain>
    </source>
</reference>
<feature type="compositionally biased region" description="Polar residues" evidence="1">
    <location>
        <begin position="1"/>
        <end position="12"/>
    </location>
</feature>
<proteinExistence type="predicted"/>
<dbReference type="STRING" id="1220583.GOACH_19_00030"/>
<name>L7KMC8_9ACTN</name>
<gene>
    <name evidence="2" type="ORF">GOACH_19_00030</name>
</gene>